<dbReference type="CDD" id="cd05195">
    <property type="entry name" value="enoyl_red"/>
    <property type="match status" value="1"/>
</dbReference>
<dbReference type="InterPro" id="IPR049552">
    <property type="entry name" value="PKS_DH_N"/>
</dbReference>
<evidence type="ECO:0000256" key="2">
    <source>
        <dbReference type="ARBA" id="ARBA00022553"/>
    </source>
</evidence>
<dbReference type="Pfam" id="PF14765">
    <property type="entry name" value="PS-DH"/>
    <property type="match status" value="1"/>
</dbReference>
<dbReference type="GO" id="GO:0044550">
    <property type="term" value="P:secondary metabolite biosynthetic process"/>
    <property type="evidence" value="ECO:0007669"/>
    <property type="project" value="UniProtKB-ARBA"/>
</dbReference>
<feature type="domain" description="Ketosynthase family 3 (KS3)" evidence="8">
    <location>
        <begin position="1"/>
        <end position="426"/>
    </location>
</feature>
<dbReference type="InterPro" id="IPR020807">
    <property type="entry name" value="PKS_DH"/>
</dbReference>
<dbReference type="OrthoDB" id="329835at2759"/>
<protein>
    <submittedName>
        <fullName evidence="10">Beta-ketoacyl synthase domain-containing protein</fullName>
    </submittedName>
</protein>
<reference evidence="10" key="1">
    <citation type="submission" date="2020-03" db="EMBL/GenBank/DDBJ databases">
        <authorList>
            <person name="He L."/>
        </authorList>
    </citation>
    <scope>NUCLEOTIDE SEQUENCE</scope>
    <source>
        <strain evidence="10">CkLH20</strain>
    </source>
</reference>
<keyword evidence="5" id="KW-0560">Oxidoreductase</keyword>
<dbReference type="InterPro" id="IPR011032">
    <property type="entry name" value="GroES-like_sf"/>
</dbReference>
<keyword evidence="3" id="KW-0489">Methyltransferase</keyword>
<dbReference type="PANTHER" id="PTHR43775">
    <property type="entry name" value="FATTY ACID SYNTHASE"/>
    <property type="match status" value="1"/>
</dbReference>
<proteinExistence type="predicted"/>
<dbReference type="Pfam" id="PF21089">
    <property type="entry name" value="PKS_DH_N"/>
    <property type="match status" value="1"/>
</dbReference>
<dbReference type="PROSITE" id="PS52004">
    <property type="entry name" value="KS3_2"/>
    <property type="match status" value="1"/>
</dbReference>
<dbReference type="RefSeq" id="XP_038741012.1">
    <property type="nucleotide sequence ID" value="XM_038893676.1"/>
</dbReference>
<dbReference type="InterPro" id="IPR016035">
    <property type="entry name" value="Acyl_Trfase/lysoPLipase"/>
</dbReference>
<dbReference type="InterPro" id="IPR049551">
    <property type="entry name" value="PKS_DH_C"/>
</dbReference>
<dbReference type="GO" id="GO:0016491">
    <property type="term" value="F:oxidoreductase activity"/>
    <property type="evidence" value="ECO:0007669"/>
    <property type="project" value="UniProtKB-KW"/>
</dbReference>
<dbReference type="GO" id="GO:0006633">
    <property type="term" value="P:fatty acid biosynthetic process"/>
    <property type="evidence" value="ECO:0007669"/>
    <property type="project" value="TreeGrafter"/>
</dbReference>
<dbReference type="SUPFAM" id="SSF55048">
    <property type="entry name" value="Probable ACP-binding domain of malonyl-CoA ACP transacylase"/>
    <property type="match status" value="1"/>
</dbReference>
<dbReference type="GO" id="GO:0004312">
    <property type="term" value="F:fatty acid synthase activity"/>
    <property type="evidence" value="ECO:0007669"/>
    <property type="project" value="TreeGrafter"/>
</dbReference>
<dbReference type="EMBL" id="JAATWM020000044">
    <property type="protein sequence ID" value="KAF9871551.1"/>
    <property type="molecule type" value="Genomic_DNA"/>
</dbReference>
<keyword evidence="6" id="KW-0511">Multifunctional enzyme</keyword>
<dbReference type="Pfam" id="PF08240">
    <property type="entry name" value="ADH_N"/>
    <property type="match status" value="1"/>
</dbReference>
<dbReference type="InterPro" id="IPR013154">
    <property type="entry name" value="ADH-like_N"/>
</dbReference>
<feature type="region of interest" description="C-terminal hotdog fold" evidence="7">
    <location>
        <begin position="1085"/>
        <end position="1234"/>
    </location>
</feature>
<feature type="domain" description="PKS/mFAS DH" evidence="9">
    <location>
        <begin position="931"/>
        <end position="1234"/>
    </location>
</feature>
<sequence length="2310" mass="251921">MEDIAIVGMACRFPGEATSPEKLWDMMVEKKSAWSEFPKDRLNIDGYYHPSGDRQGSISFRGAHFLQDNMAAFDASFFSVMAEDAKAIDPQQRFLLEVSYEALENAGLRVEDLKGSPTAVYVGSFVKDYEQICLRDMDWQPQYAATGTGNAIMANRVSYTYDFKGPSMTLDTGCSGSLVAVHLAAQALRTGDCELALAAGAGLILTPNTMMPMTALNFLSPDGKCFAFDSRANGYGRGEGIGFVVLKKLSHALRDNDTIRAVIRGTHVNQDGLTTGITLPSKEAQVANIRSLYSKYDLDMQQTAFVECHGTGTQAGDFRELKAISETLATDRPTESPIYVGSVKTNIGHLEGAAGVAGLIKGVLLTEKGKIPPNINFEKGNPNIDFEEWKVKVPTDLTEWPVEGLRRVSVNCFGFGGTNAHAVLDEPSSYFSARGILGNHNSTVPKIIDCHEVCVPAPEKRHQLFVFSSNERKGVSRVMSSHLGHISDLSGFTQIDANDYAYTLACRRSILEWKGFVVASDADDLSVKLAARDETSFIRSTRENTPKVAFIFCGQGSQWAQMGLKLMCFDAFRNSLEAAAAHIKKLGSDFDLIEEITRDPGASRIQDPRISQPATTAIQVALVDLLRSFNVSPTSVAGHSSGEIAAAYASSFIDAETAWALAYHRGHCASLLQFIAPQLKGRMCAVRLSSQEAQEYLKHVAEFRDLEIACVNSPISVTISGSLDDILWMRDDLKSRKILCKVLDVDIAYHSRHMKEIEESYKQCIKDIRPTDSPTEVRFFSSVKGKLLPGHLLGPSYWAENLVSPVQFVDAVKCLMNSDNRPDIMVELSPHATLESALSEIIAEHFSQSQLTYLSLLRRTKDSSLTTLEAVGQIWARGHPVNVFNVISKGNTTGSYKTLVNLPSYPWNHSKSFWHESHTCTEHRFRNFGREDLIGAPSPDATTFEPRWRGFFRISENPWLQDHRVQKTIVYPAAGMVTMALQAASQLSVGMLDVIGFEVTNLQIEKAMIIPSTAFGLECSLNLKNICSKPDVDPEWEFSIYSKKEEGAWIRHADGRVRIRRGETAPPMCAGAHKKKHSEIQKLCDKTLPPRQLYEILDVVGLNYGPCFQNVVSISTHLNSCISKVRIPDTKSKMPADFEYAHIIHPATLDSMFQTLFAIDSKPMVPSMIDSIFVSANISHDIGDEFTGYAQAERSGLRDARGSIVMTSGNDGWGSPSVVVEGLHFTALSAPSIEDGGFIPNHRNLCSEIVWKENYATSTTEDFTSMLSLMAHKHASLAVLQCGGNEHLARHVLETLSEDGTSRLSRYTVIDEATFSAVQESIQNTSMKNLVEYRDWSANKETFPSYNVVITANDSNVDQTEASRLLLAEGLVLNEISQLRDDGIISARTSQELSGSHSLQASYELESDNDMSHWMLEQRFEAHFFTRSSGCTSSPGILIVLPDTISSSLQVLISAVIEVFSDKGFAVTASTLSDAKPQGSACVSLLEVCDNFVYNWTDEQFRNFHKLQNEAKSILWVTRAANRKPTDPRNAPVVALIRTILSEDPQKTIVTLDLDENTPATLASLPHVVLTVMESILNGSGETEFAEEEGKLYIPRLMPLKELNKLIESDSRIQLQHQPIFDRFSPKMSYEMIISKPGTANDGFHFIEKLFTSKLGSGEVEIRTLSAALFNDDLQTAMGRTTGNSLGLDVMGIVTGVGSKVNDYRPGDQVLAIVPGAFKSVHRVDHRLVKPAPPPVECCQYSPSIFVAAYYALCTIGRLSSKKTVLIHTGASACGQAAIRIASFIGAETFATVIGDTSGSQLKTLKESHGLPNDHILDADSDSFVTAVLASGKVDVVYNPTQEHTAANLKVVKRSGCVVQHDDKTGTPTNVPIAGTAFIKLDVGVLLQEDPDLVMDIFHDVNDFVWKYLAKSSRLQVEPVHRFPMSDMEAAFKQIEQEPNHGLTMMMAKPEIQVPVAHEIHTKPLAAVIDPHGTYVLAGGLGGLGNSIAKLLADNGAKKLVFLSRSGGSPDADVFFKSLSGVDARAIAVDITDRDALEKIVPDLGKIAGVVQCAAVIKDALFEKMTHDDWTAAFGPKAVGATNLVDVFNPQPSATSSSDPWFLFLSSASGIIGNRGQANYAAANAVQDALAKSGRIARACSLDLGPVLEAGMLVGDEDTLGKLRGAGFYGIRHDDFLEMVSRAITGEIVPGVPVPAQIVSGVGTGGLIRQNNPGDPFWSRTAMYSYMNTVDMPVASLDGDDNDADKTPGEDDVKRMLAACGSQDEAAVIVAAGLVQLMAKAMTLLPEEIDPERAPSAYGVDSLVAVGVRN</sequence>
<dbReference type="InterPro" id="IPR016039">
    <property type="entry name" value="Thiolase-like"/>
</dbReference>
<gene>
    <name evidence="10" type="ORF">CkaCkLH20_10962</name>
</gene>
<dbReference type="Gene3D" id="3.90.180.10">
    <property type="entry name" value="Medium-chain alcohol dehydrogenases, catalytic domain"/>
    <property type="match status" value="1"/>
</dbReference>
<dbReference type="InterPro" id="IPR013968">
    <property type="entry name" value="PKS_KR"/>
</dbReference>
<dbReference type="Gene3D" id="3.40.50.720">
    <property type="entry name" value="NAD(P)-binding Rossmann-like Domain"/>
    <property type="match status" value="2"/>
</dbReference>
<keyword evidence="4" id="KW-0808">Transferase</keyword>
<dbReference type="PROSITE" id="PS52019">
    <property type="entry name" value="PKS_MFAS_DH"/>
    <property type="match status" value="1"/>
</dbReference>
<dbReference type="Pfam" id="PF16197">
    <property type="entry name" value="KAsynt_C_assoc"/>
    <property type="match status" value="1"/>
</dbReference>
<dbReference type="GO" id="GO:0008168">
    <property type="term" value="F:methyltransferase activity"/>
    <property type="evidence" value="ECO:0007669"/>
    <property type="project" value="UniProtKB-KW"/>
</dbReference>
<dbReference type="InterPro" id="IPR014031">
    <property type="entry name" value="Ketoacyl_synth_C"/>
</dbReference>
<dbReference type="InterPro" id="IPR032821">
    <property type="entry name" value="PKS_assoc"/>
</dbReference>
<evidence type="ECO:0000259" key="9">
    <source>
        <dbReference type="PROSITE" id="PS52019"/>
    </source>
</evidence>
<dbReference type="SMART" id="SM00826">
    <property type="entry name" value="PKS_DH"/>
    <property type="match status" value="1"/>
</dbReference>
<feature type="active site" description="Proton acceptor; for dehydratase activity" evidence="7">
    <location>
        <position position="963"/>
    </location>
</feature>
<dbReference type="InterPro" id="IPR050091">
    <property type="entry name" value="PKS_NRPS_Biosynth_Enz"/>
</dbReference>
<dbReference type="GeneID" id="62166750"/>
<dbReference type="InterPro" id="IPR001227">
    <property type="entry name" value="Ac_transferase_dom_sf"/>
</dbReference>
<dbReference type="Gene3D" id="3.30.70.3290">
    <property type="match status" value="1"/>
</dbReference>
<dbReference type="Pfam" id="PF00109">
    <property type="entry name" value="ketoacyl-synt"/>
    <property type="match status" value="1"/>
</dbReference>
<name>A0A9P6I049_9PEZI</name>
<dbReference type="Pfam" id="PF00698">
    <property type="entry name" value="Acyl_transf_1"/>
    <property type="match status" value="1"/>
</dbReference>
<dbReference type="SUPFAM" id="SSF51735">
    <property type="entry name" value="NAD(P)-binding Rossmann-fold domains"/>
    <property type="match status" value="3"/>
</dbReference>
<dbReference type="SMART" id="SM00822">
    <property type="entry name" value="PKS_KR"/>
    <property type="match status" value="1"/>
</dbReference>
<dbReference type="Gene3D" id="3.10.129.110">
    <property type="entry name" value="Polyketide synthase dehydratase"/>
    <property type="match status" value="1"/>
</dbReference>
<dbReference type="PANTHER" id="PTHR43775:SF29">
    <property type="entry name" value="ASPERFURANONE POLYKETIDE SYNTHASE AFOG-RELATED"/>
    <property type="match status" value="1"/>
</dbReference>
<keyword evidence="2" id="KW-0597">Phosphoprotein</keyword>
<dbReference type="SMART" id="SM00825">
    <property type="entry name" value="PKS_KS"/>
    <property type="match status" value="1"/>
</dbReference>
<evidence type="ECO:0000256" key="5">
    <source>
        <dbReference type="ARBA" id="ARBA00023002"/>
    </source>
</evidence>
<dbReference type="SMART" id="SM00829">
    <property type="entry name" value="PKS_ER"/>
    <property type="match status" value="1"/>
</dbReference>
<dbReference type="Pfam" id="PF08659">
    <property type="entry name" value="KR"/>
    <property type="match status" value="1"/>
</dbReference>
<dbReference type="InterPro" id="IPR057326">
    <property type="entry name" value="KR_dom"/>
</dbReference>
<evidence type="ECO:0000256" key="3">
    <source>
        <dbReference type="ARBA" id="ARBA00022603"/>
    </source>
</evidence>
<evidence type="ECO:0000313" key="10">
    <source>
        <dbReference type="EMBL" id="KAF9871551.1"/>
    </source>
</evidence>
<reference evidence="10" key="2">
    <citation type="submission" date="2020-11" db="EMBL/GenBank/DDBJ databases">
        <title>Whole genome sequencing of Colletotrichum sp.</title>
        <authorList>
            <person name="Li H."/>
        </authorList>
    </citation>
    <scope>NUCLEOTIDE SEQUENCE</scope>
    <source>
        <strain evidence="10">CkLH20</strain>
    </source>
</reference>
<dbReference type="InterPro" id="IPR056501">
    <property type="entry name" value="NAD-bd_HRPKS_sdrA"/>
</dbReference>
<dbReference type="SMART" id="SM00827">
    <property type="entry name" value="PKS_AT"/>
    <property type="match status" value="1"/>
</dbReference>
<keyword evidence="11" id="KW-1185">Reference proteome</keyword>
<dbReference type="InterPro" id="IPR016036">
    <property type="entry name" value="Malonyl_transacylase_ACP-bd"/>
</dbReference>
<dbReference type="Proteomes" id="UP000781932">
    <property type="component" value="Unassembled WGS sequence"/>
</dbReference>
<organism evidence="10 11">
    <name type="scientific">Colletotrichum karsti</name>
    <dbReference type="NCBI Taxonomy" id="1095194"/>
    <lineage>
        <taxon>Eukaryota</taxon>
        <taxon>Fungi</taxon>
        <taxon>Dikarya</taxon>
        <taxon>Ascomycota</taxon>
        <taxon>Pezizomycotina</taxon>
        <taxon>Sordariomycetes</taxon>
        <taxon>Hypocreomycetidae</taxon>
        <taxon>Glomerellales</taxon>
        <taxon>Glomerellaceae</taxon>
        <taxon>Colletotrichum</taxon>
        <taxon>Colletotrichum boninense species complex</taxon>
    </lineage>
</organism>
<dbReference type="InterPro" id="IPR014043">
    <property type="entry name" value="Acyl_transferase_dom"/>
</dbReference>
<dbReference type="SUPFAM" id="SSF53901">
    <property type="entry name" value="Thiolase-like"/>
    <property type="match status" value="1"/>
</dbReference>
<dbReference type="InterPro" id="IPR020841">
    <property type="entry name" value="PKS_Beta-ketoAc_synthase_dom"/>
</dbReference>
<dbReference type="SUPFAM" id="SSF52151">
    <property type="entry name" value="FabD/lysophospholipase-like"/>
    <property type="match status" value="1"/>
</dbReference>
<evidence type="ECO:0000256" key="1">
    <source>
        <dbReference type="ARBA" id="ARBA00022450"/>
    </source>
</evidence>
<evidence type="ECO:0000313" key="11">
    <source>
        <dbReference type="Proteomes" id="UP000781932"/>
    </source>
</evidence>
<dbReference type="Gene3D" id="3.40.366.10">
    <property type="entry name" value="Malonyl-Coenzyme A Acyl Carrier Protein, domain 2"/>
    <property type="match status" value="1"/>
</dbReference>
<keyword evidence="1" id="KW-0596">Phosphopantetheine</keyword>
<evidence type="ECO:0000256" key="6">
    <source>
        <dbReference type="ARBA" id="ARBA00023268"/>
    </source>
</evidence>
<dbReference type="Pfam" id="PF23114">
    <property type="entry name" value="NAD-bd_HRPKS_sdrA"/>
    <property type="match status" value="1"/>
</dbReference>
<dbReference type="InterPro" id="IPR020843">
    <property type="entry name" value="ER"/>
</dbReference>
<comment type="caution">
    <text evidence="10">The sequence shown here is derived from an EMBL/GenBank/DDBJ whole genome shotgun (WGS) entry which is preliminary data.</text>
</comment>
<dbReference type="InterPro" id="IPR049900">
    <property type="entry name" value="PKS_mFAS_DH"/>
</dbReference>
<evidence type="ECO:0000256" key="4">
    <source>
        <dbReference type="ARBA" id="ARBA00022679"/>
    </source>
</evidence>
<feature type="active site" description="Proton donor; for dehydratase activity" evidence="7">
    <location>
        <position position="1150"/>
    </location>
</feature>
<dbReference type="InterPro" id="IPR036291">
    <property type="entry name" value="NAD(P)-bd_dom_sf"/>
</dbReference>
<evidence type="ECO:0000256" key="7">
    <source>
        <dbReference type="PROSITE-ProRule" id="PRU01363"/>
    </source>
</evidence>
<dbReference type="Gene3D" id="3.40.47.10">
    <property type="match status" value="1"/>
</dbReference>
<dbReference type="FunFam" id="3.40.47.10:FF:000019">
    <property type="entry name" value="Polyketide synthase type I"/>
    <property type="match status" value="1"/>
</dbReference>
<dbReference type="InterPro" id="IPR014030">
    <property type="entry name" value="Ketoacyl_synth_N"/>
</dbReference>
<accession>A0A9P6I049</accession>
<dbReference type="Pfam" id="PF02801">
    <property type="entry name" value="Ketoacyl-synt_C"/>
    <property type="match status" value="1"/>
</dbReference>
<dbReference type="InterPro" id="IPR042104">
    <property type="entry name" value="PKS_dehydratase_sf"/>
</dbReference>
<dbReference type="GO" id="GO:0032259">
    <property type="term" value="P:methylation"/>
    <property type="evidence" value="ECO:0007669"/>
    <property type="project" value="UniProtKB-KW"/>
</dbReference>
<dbReference type="SUPFAM" id="SSF50129">
    <property type="entry name" value="GroES-like"/>
    <property type="match status" value="1"/>
</dbReference>
<evidence type="ECO:0000259" key="8">
    <source>
        <dbReference type="PROSITE" id="PS52004"/>
    </source>
</evidence>
<dbReference type="CDD" id="cd00833">
    <property type="entry name" value="PKS"/>
    <property type="match status" value="1"/>
</dbReference>
<feature type="region of interest" description="N-terminal hotdog fold" evidence="7">
    <location>
        <begin position="931"/>
        <end position="1064"/>
    </location>
</feature>